<protein>
    <submittedName>
        <fullName evidence="1">Uncharacterized protein</fullName>
    </submittedName>
</protein>
<keyword evidence="2" id="KW-1185">Reference proteome</keyword>
<dbReference type="Pfam" id="PF09588">
    <property type="entry name" value="YqaJ"/>
    <property type="match status" value="1"/>
</dbReference>
<dbReference type="EMBL" id="CACRXK020005253">
    <property type="protein sequence ID" value="CAB4005625.1"/>
    <property type="molecule type" value="Genomic_DNA"/>
</dbReference>
<dbReference type="PANTHER" id="PTHR47526:SF3">
    <property type="entry name" value="PHD-TYPE DOMAIN-CONTAINING PROTEIN"/>
    <property type="match status" value="1"/>
</dbReference>
<dbReference type="InterPro" id="IPR019080">
    <property type="entry name" value="YqaJ_viral_recombinase"/>
</dbReference>
<proteinExistence type="predicted"/>
<dbReference type="AlphaFoldDB" id="A0A7D9EC20"/>
<organism evidence="1 2">
    <name type="scientific">Paramuricea clavata</name>
    <name type="common">Red gorgonian</name>
    <name type="synonym">Violescent sea-whip</name>
    <dbReference type="NCBI Taxonomy" id="317549"/>
    <lineage>
        <taxon>Eukaryota</taxon>
        <taxon>Metazoa</taxon>
        <taxon>Cnidaria</taxon>
        <taxon>Anthozoa</taxon>
        <taxon>Octocorallia</taxon>
        <taxon>Malacalcyonacea</taxon>
        <taxon>Plexauridae</taxon>
        <taxon>Paramuricea</taxon>
    </lineage>
</organism>
<gene>
    <name evidence="1" type="ORF">PACLA_8A082674</name>
</gene>
<evidence type="ECO:0000313" key="1">
    <source>
        <dbReference type="EMBL" id="CAB4005625.1"/>
    </source>
</evidence>
<dbReference type="PANTHER" id="PTHR47526">
    <property type="entry name" value="ATP-DEPENDENT DNA HELICASE"/>
    <property type="match status" value="1"/>
</dbReference>
<dbReference type="Proteomes" id="UP001152795">
    <property type="component" value="Unassembled WGS sequence"/>
</dbReference>
<dbReference type="CDD" id="cd22343">
    <property type="entry name" value="PDDEXK_lambda_exonuclease-like"/>
    <property type="match status" value="1"/>
</dbReference>
<sequence length="646" mass="72623">MDTVFCGPRLLSEEDIPGSALSGRKPSALKNSELKFWLQCRGDSCKGVDEYVSRGLEGNIVDPDESMMYTKRKLHQLHMASTTTSASMPSTSLGASTQTKHTPKFPTDGWGTSLSKAPFFSRVEIDKHIRESGKNVGGGSYHTLPTGLMRAKAYLQDEYLHGIQTTYDQRYFFYRAKCFHSFKKNESPHELKLALCVVSGDIIHAYCGPTCAAGKSGFCNHILALMLKACKFSLFNCQKVTDLKDEDDENPSSACTSSLQQWHQPRVEGIAPQPVMEVVVMKTHTDEKKTDGVKCKLYEARKQQQSNVAKFLETVKEIDATFGLVQTCEVNESSSQVPTKFGCSPAGSFGSYQLSFQESNFNVTSSFEISSSTSHTHTVIPNYPSFPLDDLNESYVLPVPEGLDNAQKKLLDSLTVSLIDANKLEQETREQSSCDEWVQARKLRFTASRFGKVARRKKNFEKFCCDQITAKPFKSRSTEHGIYYEPIAKREYQKYMEKIGHPVSVKQSGFFVSPKLYILGCSPDGKVIDTNAGSNGDEFGLLEIKCPSSKFTVTPTDACSDKNFCLEIQGDMPKLKKNHEYYDQVQGQMGLTGTKWCDFVVYTKVGMNVERITFDQDHWQQLREKLCSVYLTHFLPVADKCWDFFK</sequence>
<name>A0A7D9EC20_PARCT</name>
<accession>A0A7D9EC20</accession>
<dbReference type="InterPro" id="IPR011604">
    <property type="entry name" value="PDDEXK-like_dom_sf"/>
</dbReference>
<dbReference type="Gene3D" id="3.90.320.10">
    <property type="match status" value="1"/>
</dbReference>
<dbReference type="SUPFAM" id="SSF52980">
    <property type="entry name" value="Restriction endonuclease-like"/>
    <property type="match status" value="1"/>
</dbReference>
<evidence type="ECO:0000313" key="2">
    <source>
        <dbReference type="Proteomes" id="UP001152795"/>
    </source>
</evidence>
<dbReference type="GO" id="GO:0006281">
    <property type="term" value="P:DNA repair"/>
    <property type="evidence" value="ECO:0007669"/>
    <property type="project" value="UniProtKB-ARBA"/>
</dbReference>
<dbReference type="InterPro" id="IPR011335">
    <property type="entry name" value="Restrct_endonuc-II-like"/>
</dbReference>
<dbReference type="OrthoDB" id="5946150at2759"/>
<reference evidence="1" key="1">
    <citation type="submission" date="2020-04" db="EMBL/GenBank/DDBJ databases">
        <authorList>
            <person name="Alioto T."/>
            <person name="Alioto T."/>
            <person name="Gomez Garrido J."/>
        </authorList>
    </citation>
    <scope>NUCLEOTIDE SEQUENCE</scope>
    <source>
        <strain evidence="1">A484AB</strain>
    </source>
</reference>
<comment type="caution">
    <text evidence="1">The sequence shown here is derived from an EMBL/GenBank/DDBJ whole genome shotgun (WGS) entry which is preliminary data.</text>
</comment>